<dbReference type="EMBL" id="LM993656">
    <property type="protein sequence ID" value="VTZ71626.1"/>
    <property type="molecule type" value="Genomic_DNA"/>
</dbReference>
<dbReference type="InterPro" id="IPR006488">
    <property type="entry name" value="PYST-C1_N"/>
</dbReference>
<dbReference type="VEuPathDB" id="PlasmoDB:PY17X_0200391"/>
<evidence type="ECO:0000313" key="6">
    <source>
        <dbReference type="Proteomes" id="UP000072874"/>
    </source>
</evidence>
<proteinExistence type="predicted"/>
<reference evidence="5" key="4">
    <citation type="submission" date="2019-05" db="EMBL/GenBank/DDBJ databases">
        <authorList>
            <consortium name="Pathogen Informatics"/>
        </authorList>
    </citation>
    <scope>NUCLEOTIDE SEQUENCE</scope>
    <source>
        <strain evidence="5">17X</strain>
    </source>
</reference>
<gene>
    <name evidence="5" type="ORF">PY17X_0200391</name>
    <name evidence="4" type="ORF">PYYM_0046500</name>
</gene>
<evidence type="ECO:0000256" key="2">
    <source>
        <dbReference type="SAM" id="SignalP"/>
    </source>
</evidence>
<dbReference type="Proteomes" id="UP000072874">
    <property type="component" value="Chromosome 2"/>
</dbReference>
<organism evidence="4">
    <name type="scientific">Plasmodium yoelii</name>
    <dbReference type="NCBI Taxonomy" id="5861"/>
    <lineage>
        <taxon>Eukaryota</taxon>
        <taxon>Sar</taxon>
        <taxon>Alveolata</taxon>
        <taxon>Apicomplexa</taxon>
        <taxon>Aconoidasida</taxon>
        <taxon>Haemosporida</taxon>
        <taxon>Plasmodiidae</taxon>
        <taxon>Plasmodium</taxon>
        <taxon>Plasmodium (Vinckeia)</taxon>
    </lineage>
</organism>
<dbReference type="EMBL" id="LK023199">
    <property type="protein sequence ID" value="CDS44770.1"/>
    <property type="molecule type" value="Genomic_DNA"/>
</dbReference>
<evidence type="ECO:0000313" key="4">
    <source>
        <dbReference type="EMBL" id="CDS44770.1"/>
    </source>
</evidence>
<dbReference type="NCBIfam" id="TIGR01604">
    <property type="entry name" value="PYST-C2"/>
    <property type="match status" value="1"/>
</dbReference>
<keyword evidence="2" id="KW-0732">Signal</keyword>
<reference evidence="4 6" key="1">
    <citation type="journal article" date="2014" name="BMC Biol.">
        <title>A comprehensive evaluation of rodent malaria parasite genomes and gene expression.</title>
        <authorList>
            <person name="Otto T.D."/>
            <person name="Bohme U."/>
            <person name="Jackson A.P."/>
            <person name="Hunt M."/>
            <person name="Franke-Fayard B."/>
            <person name="Hoeijmakers W.A."/>
            <person name="Religa A.A."/>
            <person name="Robertson L."/>
            <person name="Sanders M."/>
            <person name="Ogun S.A."/>
            <person name="Cunningham D."/>
            <person name="Erhart A."/>
            <person name="Billker O."/>
            <person name="Khan S.M."/>
            <person name="Stunnenberg H.G."/>
            <person name="Langhorne J."/>
            <person name="Holder A.A."/>
            <person name="Waters A.P."/>
            <person name="Newbold C.I."/>
            <person name="Pain A."/>
            <person name="Berriman M."/>
            <person name="Janse C.J."/>
        </authorList>
    </citation>
    <scope>NUCLEOTIDE SEQUENCE</scope>
    <source>
        <strain evidence="5 6">17X</strain>
        <strain evidence="4">YM</strain>
    </source>
</reference>
<reference evidence="5" key="3">
    <citation type="submission" date="2014-05" db="EMBL/GenBank/DDBJ databases">
        <authorList>
            <person name="Aslett M.A."/>
            <person name="De Silva N."/>
        </authorList>
    </citation>
    <scope>NUCLEOTIDE SEQUENCE</scope>
    <source>
        <strain evidence="5">17X</strain>
    </source>
</reference>
<dbReference type="VEuPathDB" id="PlasmoDB:PY07559"/>
<dbReference type="GeneID" id="3800696"/>
<dbReference type="AlphaFoldDB" id="A0A077W742"/>
<protein>
    <submittedName>
        <fullName evidence="4">Fam-c protein</fullName>
    </submittedName>
</protein>
<feature type="region of interest" description="Disordered" evidence="1">
    <location>
        <begin position="34"/>
        <end position="66"/>
    </location>
</feature>
<dbReference type="VEuPathDB" id="PlasmoDB:Py17XNL_000202564"/>
<sequence>MNKRIFSLVCIVIYSLLAVPIHCSEQKVSDVRNKSIRGTKERNKSNEQNDIESKRETQLKNNNSKDEDDRGFNCFNIFKRNKKNKRTKVSLTHSCNQTAGTSSNNNDSIPNLIVRLGKIQHAFPVTDPELLKLLLLLKEKLEIEPSNNNKYISKGGLQMQQFMDLVLVKNPEALEFLSHYKKSIGIKPSNDKEPVPKITLLVKNIPHDVPVKDPEHLKFFLRLKEELENYHQIENQENNIHIIIIFK</sequence>
<accession>A0A077W742</accession>
<dbReference type="VEuPathDB" id="PlasmoDB:PYYM_0046500"/>
<dbReference type="RefSeq" id="XP_728486.2">
    <property type="nucleotide sequence ID" value="XM_723393.2"/>
</dbReference>
<feature type="chain" id="PRO_5014501776" evidence="2">
    <location>
        <begin position="19"/>
        <end position="247"/>
    </location>
</feature>
<evidence type="ECO:0000259" key="3">
    <source>
        <dbReference type="Pfam" id="PF09690"/>
    </source>
</evidence>
<feature type="domain" description="PYST-C1-like N-terminal" evidence="3">
    <location>
        <begin position="27"/>
        <end position="85"/>
    </location>
</feature>
<evidence type="ECO:0000256" key="1">
    <source>
        <dbReference type="SAM" id="MobiDB-lite"/>
    </source>
</evidence>
<feature type="signal peptide" evidence="2">
    <location>
        <begin position="1"/>
        <end position="18"/>
    </location>
</feature>
<evidence type="ECO:0000313" key="5">
    <source>
        <dbReference type="EMBL" id="VTZ71626.1"/>
    </source>
</evidence>
<dbReference type="KEGG" id="pyo:PY17X_0200391"/>
<reference evidence="4" key="2">
    <citation type="submission" date="2014-05" db="EMBL/GenBank/DDBJ databases">
        <authorList>
            <person name="Aslett A.Martin."/>
            <person name="De Silva Nishadi"/>
        </authorList>
    </citation>
    <scope>NUCLEOTIDE SEQUENCE</scope>
    <source>
        <strain evidence="4">YM</strain>
    </source>
</reference>
<name>A0A077W742_PLAYE</name>
<dbReference type="InterPro" id="IPR006491">
    <property type="entry name" value="PYST_C2"/>
</dbReference>
<dbReference type="NCBIfam" id="TIGR01601">
    <property type="entry name" value="PYST-C1"/>
    <property type="match status" value="1"/>
</dbReference>
<dbReference type="Pfam" id="PF09690">
    <property type="entry name" value="PYST-C1"/>
    <property type="match status" value="1"/>
</dbReference>